<dbReference type="EMBL" id="PDYG01000003">
    <property type="protein sequence ID" value="PHU38760.1"/>
    <property type="molecule type" value="Genomic_DNA"/>
</dbReference>
<feature type="transmembrane region" description="Helical" evidence="1">
    <location>
        <begin position="21"/>
        <end position="42"/>
    </location>
</feature>
<reference evidence="3 4" key="1">
    <citation type="submission" date="2017-10" db="EMBL/GenBank/DDBJ databases">
        <title>Resolving the taxonomy of Roseburia spp., Eubacterium rectale and Agathobacter spp. through phylogenomic analysis.</title>
        <authorList>
            <person name="Sheridan P.O."/>
            <person name="Walker A.W."/>
            <person name="Duncan S.H."/>
            <person name="Scott K.P."/>
            <person name="Toole P.W.O."/>
            <person name="Luis P."/>
            <person name="Flint H.J."/>
        </authorList>
    </citation>
    <scope>NUCLEOTIDE SEQUENCE [LARGE SCALE GENOMIC DNA]</scope>
    <source>
        <strain evidence="3 4">JK623</strain>
    </source>
</reference>
<keyword evidence="4" id="KW-1185">Reference proteome</keyword>
<comment type="caution">
    <text evidence="3">The sequence shown here is derived from an EMBL/GenBank/DDBJ whole genome shotgun (WGS) entry which is preliminary data.</text>
</comment>
<evidence type="ECO:0000313" key="4">
    <source>
        <dbReference type="Proteomes" id="UP000224563"/>
    </source>
</evidence>
<organism evidence="3 4">
    <name type="scientific">Agathobacter ruminis</name>
    <dbReference type="NCBI Taxonomy" id="1712665"/>
    <lineage>
        <taxon>Bacteria</taxon>
        <taxon>Bacillati</taxon>
        <taxon>Bacillota</taxon>
        <taxon>Clostridia</taxon>
        <taxon>Lachnospirales</taxon>
        <taxon>Lachnospiraceae</taxon>
        <taxon>Agathobacter</taxon>
    </lineage>
</organism>
<protein>
    <recommendedName>
        <fullName evidence="2">SpaA-like prealbumin fold domain-containing protein</fullName>
    </recommendedName>
</protein>
<proteinExistence type="predicted"/>
<gene>
    <name evidence="3" type="ORF">CSX02_01065</name>
</gene>
<keyword evidence="1" id="KW-0812">Transmembrane</keyword>
<keyword evidence="1" id="KW-0472">Membrane</keyword>
<name>A0A2G3E6F2_9FIRM</name>
<dbReference type="Gene3D" id="2.60.40.10">
    <property type="entry name" value="Immunoglobulins"/>
    <property type="match status" value="1"/>
</dbReference>
<keyword evidence="1" id="KW-1133">Transmembrane helix</keyword>
<evidence type="ECO:0000256" key="1">
    <source>
        <dbReference type="SAM" id="Phobius"/>
    </source>
</evidence>
<feature type="transmembrane region" description="Helical" evidence="1">
    <location>
        <begin position="1268"/>
        <end position="1288"/>
    </location>
</feature>
<accession>A0A2G3E6F2</accession>
<dbReference type="InterPro" id="IPR041033">
    <property type="entry name" value="SpaA_PFL_dom_1"/>
</dbReference>
<sequence length="1293" mass="146119">MNQDIERLGSVRLQRHKKRNIWISAVAALSCIVLAISLYSLIKPASASTRDLKPYLTAVYERGDITYDPINDYYIGDSMDIEFKLPKGTLSADSKDYSYTYPNGISMDQSLLDTNYILYDSNNITAGSYKFIKNNNGSYSVLLSFNDKYVANLNGGAVQGSVYFAGIYSKQTVENNDKIHVQFTDNLSIDIPLKQVTTEYDLQVDKSGTVADDKNSITYKVIAYSVNGTPDVIAFQDVLKLSGSDNMSAKFDSITVKKASITQKEGGGYTVTNIGEQVKVKAETSKNSDATKTISLTLPKLEAASKSSDGKTLVCNGYEITYKYTLNVPTDTTLTGRNDVKISSFDKKKGKYVEDSDFYSFRIDKRLDIKKSGWNSNGRGVWSIYVNSNRVNIAGMELKDDMFHGYDIKDFTVSPNNGYEYIYDRSRNITGIRFKAVKNGQNTQAYTINYNTELASDTEPTVNKVTIEGKEATATVYPYHEEEHHDDPEPGDKTTVEKQNDGASISADMNTLTLEWSTKITSSSNGLPKGALIRDNLSIWNECRQYFSYDQLLNIYQMLQNSAPWAGKTDRFRVYANKRDFSEWSRQVNWSDLTEKFCEEYYVYGFSFELTDAIAYSPSGLELHYFSSVDLSTAANRQEFNNTFDVDGASASATYTYQKASFKKTDADGNETDSEVVDDSGKLTWVVEAKLDSLQGYDTATITDYLPTGISLESVDMEVGWMKCSIDSIPQDGNIVEGNIFKYSSDENVHYQFGFDKDSGQVVIKLSRTNDQPMDFNSKIRITYHCKVKTDRIENYKKGNKYSFTNYATIQMGDLVLEGSQTQWWKEEYEVVKKTGTWDSSAQRIHYSIKINEYADDLVAGSDTLQLEDILSYAIDKDDEDRTVSLVQDTVRLYVCKIGSDGTITKNEMTNWNWEYESTEYSADVTGDVDRHVNKITATIPDSTFLILEYDYILAGNFESVEHPTLGVKNTATISGTSYISIDDKEEYEWSKSTHNAVVSGNFQYTFYKVEKANFGNALKNARFTLFEYTDGSNDIDTRKVYKTNEFGTFSIHYQTEDEQQYAFKKDTLYYVMETKAPDGYELPAEPARYYFFFSDRDKIDLPSGIRAINLLKHGGSEYVVNDIKPISIEVEKIWRDGDGKATQKTDVSEIVLDLHRIDTYYSDNDPNANRDLIIAQNIKIQPDANGYWHYVFDNLNRYCYHEVDGVQKAFPCKYYVEERSVQGYEWVTYGFDGISPETAIVTGKITLVNKAIQYELPETGGMGAAKWPIPLGIVFVLIASIGIGYKVGNKKG</sequence>
<dbReference type="PROSITE" id="PS51257">
    <property type="entry name" value="PROKAR_LIPOPROTEIN"/>
    <property type="match status" value="1"/>
</dbReference>
<evidence type="ECO:0000259" key="2">
    <source>
        <dbReference type="Pfam" id="PF17802"/>
    </source>
</evidence>
<dbReference type="InterPro" id="IPR013783">
    <property type="entry name" value="Ig-like_fold"/>
</dbReference>
<evidence type="ECO:0000313" key="3">
    <source>
        <dbReference type="EMBL" id="PHU38760.1"/>
    </source>
</evidence>
<reference evidence="3 4" key="2">
    <citation type="submission" date="2017-10" db="EMBL/GenBank/DDBJ databases">
        <authorList>
            <person name="Banno H."/>
            <person name="Chua N.-H."/>
        </authorList>
    </citation>
    <scope>NUCLEOTIDE SEQUENCE [LARGE SCALE GENOMIC DNA]</scope>
    <source>
        <strain evidence="3 4">JK623</strain>
    </source>
</reference>
<dbReference type="Proteomes" id="UP000224563">
    <property type="component" value="Unassembled WGS sequence"/>
</dbReference>
<dbReference type="Pfam" id="PF17802">
    <property type="entry name" value="SpaA"/>
    <property type="match status" value="1"/>
</dbReference>
<feature type="domain" description="SpaA-like prealbumin fold" evidence="2">
    <location>
        <begin position="1006"/>
        <end position="1087"/>
    </location>
</feature>
<dbReference type="RefSeq" id="WP_099385304.1">
    <property type="nucleotide sequence ID" value="NZ_JANSWH010000066.1"/>
</dbReference>